<evidence type="ECO:0000256" key="2">
    <source>
        <dbReference type="ARBA" id="ARBA00022723"/>
    </source>
</evidence>
<dbReference type="RefSeq" id="WP_028528130.1">
    <property type="nucleotide sequence ID" value="NZ_CABLBR010000007.1"/>
</dbReference>
<dbReference type="InterPro" id="IPR000587">
    <property type="entry name" value="Creatinase_N"/>
</dbReference>
<dbReference type="InterPro" id="IPR033740">
    <property type="entry name" value="Pept_M24B"/>
</dbReference>
<organism evidence="7 8">
    <name type="scientific">Ruminococcus gauvreauii</name>
    <dbReference type="NCBI Taxonomy" id="438033"/>
    <lineage>
        <taxon>Bacteria</taxon>
        <taxon>Bacillati</taxon>
        <taxon>Bacillota</taxon>
        <taxon>Clostridia</taxon>
        <taxon>Eubacteriales</taxon>
        <taxon>Oscillospiraceae</taxon>
        <taxon>Ruminococcus</taxon>
    </lineage>
</organism>
<gene>
    <name evidence="7" type="ORF">NQ502_01775</name>
</gene>
<dbReference type="Pfam" id="PF16188">
    <property type="entry name" value="Peptidase_M24_C"/>
    <property type="match status" value="1"/>
</dbReference>
<protein>
    <submittedName>
        <fullName evidence="7">Aminopeptidase P family protein</fullName>
    </submittedName>
</protein>
<feature type="domain" description="Peptidase M24 C-terminal" evidence="6">
    <location>
        <begin position="534"/>
        <end position="593"/>
    </location>
</feature>
<dbReference type="InterPro" id="IPR036005">
    <property type="entry name" value="Creatinase/aminopeptidase-like"/>
</dbReference>
<evidence type="ECO:0000313" key="8">
    <source>
        <dbReference type="Proteomes" id="UP001060164"/>
    </source>
</evidence>
<dbReference type="Pfam" id="PF01321">
    <property type="entry name" value="Creatinase_N"/>
    <property type="match status" value="1"/>
</dbReference>
<dbReference type="InterPro" id="IPR000994">
    <property type="entry name" value="Pept_M24"/>
</dbReference>
<keyword evidence="8" id="KW-1185">Reference proteome</keyword>
<sequence length="594" mass="66627">MIKERLRQLGNEMKKRGIDYYIVPSDDYHGSEYVGEYFKCRQFITGFTGSAGTAVIWKDGAGLWTDGRYFLQAAEQLSGSGITLFKMGEDGVPDIPEFLKQQIKAGECLGVDGRTVSASWVKKVSELLRKKGASIRTDADLIDRIWEDRPPRSCRPVWMLPEIPGESSRDKAELVRGDMKREGCDLLILSSLDEIAWLLNMRGNDTACCPVALAYAVVGMQETVLYLQREALTKEAETAFQKCGVCLHDYEQIYEELPSAVQGKVIWADYDQLNAALADRLKGAASVLERESPVLNRKAVKSRNQLKRIRDAHLKDGIAVTRFLYWLKTHIGHERITEISAAKKLEEFRREQEGYLMPSFEPIMAFGKHGAVVHYSADEVSDAELSAEGMLLMDTGGHYREGTTDITRTVSLGVPDAGQRMHYTMVLAGNLRLAAAKFPYGCSGENLDILARQPLWDAGLDYNHGTGHGVGDLLSVHEGPQAIRWRHIRGKDTVVLEAGMVISDEPGLYLHGKYGIRLENLLACEEKEKSEYGQFMGFEILTMVPFDRKSIEPGLLGDSDRKLLNDYHRRVYETLAPHLDQQEAAWLEEITGEI</sequence>
<keyword evidence="7" id="KW-0645">Protease</keyword>
<evidence type="ECO:0000256" key="3">
    <source>
        <dbReference type="ARBA" id="ARBA00022801"/>
    </source>
</evidence>
<dbReference type="GO" id="GO:0004177">
    <property type="term" value="F:aminopeptidase activity"/>
    <property type="evidence" value="ECO:0007669"/>
    <property type="project" value="UniProtKB-KW"/>
</dbReference>
<evidence type="ECO:0000256" key="1">
    <source>
        <dbReference type="ARBA" id="ARBA00008766"/>
    </source>
</evidence>
<feature type="domain" description="Peptidase M24" evidence="4">
    <location>
        <begin position="308"/>
        <end position="525"/>
    </location>
</feature>
<dbReference type="PANTHER" id="PTHR43763:SF6">
    <property type="entry name" value="XAA-PRO AMINOPEPTIDASE 1"/>
    <property type="match status" value="1"/>
</dbReference>
<accession>A0ABY5VHL2</accession>
<dbReference type="InterPro" id="IPR032416">
    <property type="entry name" value="Peptidase_M24_C"/>
</dbReference>
<dbReference type="PANTHER" id="PTHR43763">
    <property type="entry name" value="XAA-PRO AMINOPEPTIDASE 1"/>
    <property type="match status" value="1"/>
</dbReference>
<keyword evidence="7" id="KW-0031">Aminopeptidase</keyword>
<dbReference type="Pfam" id="PF00557">
    <property type="entry name" value="Peptidase_M24"/>
    <property type="match status" value="1"/>
</dbReference>
<dbReference type="InterPro" id="IPR029149">
    <property type="entry name" value="Creatin/AminoP/Spt16_N"/>
</dbReference>
<dbReference type="Gene3D" id="3.40.350.10">
    <property type="entry name" value="Creatinase/prolidase N-terminal domain"/>
    <property type="match status" value="2"/>
</dbReference>
<proteinExistence type="inferred from homology"/>
<dbReference type="InterPro" id="IPR050422">
    <property type="entry name" value="X-Pro_aminopeptidase_P"/>
</dbReference>
<evidence type="ECO:0000259" key="5">
    <source>
        <dbReference type="Pfam" id="PF01321"/>
    </source>
</evidence>
<evidence type="ECO:0000259" key="6">
    <source>
        <dbReference type="Pfam" id="PF16188"/>
    </source>
</evidence>
<dbReference type="EMBL" id="CP102290">
    <property type="protein sequence ID" value="UWP59817.1"/>
    <property type="molecule type" value="Genomic_DNA"/>
</dbReference>
<dbReference type="Pfam" id="PF16189">
    <property type="entry name" value="Creatinase_N_2"/>
    <property type="match status" value="1"/>
</dbReference>
<dbReference type="SUPFAM" id="SSF53092">
    <property type="entry name" value="Creatinase/prolidase N-terminal domain"/>
    <property type="match status" value="1"/>
</dbReference>
<feature type="domain" description="Creatinase N-terminal" evidence="5">
    <location>
        <begin position="5"/>
        <end position="131"/>
    </location>
</feature>
<keyword evidence="2" id="KW-0479">Metal-binding</keyword>
<dbReference type="Gene3D" id="3.90.230.10">
    <property type="entry name" value="Creatinase/methionine aminopeptidase superfamily"/>
    <property type="match status" value="1"/>
</dbReference>
<keyword evidence="3" id="KW-0378">Hydrolase</keyword>
<comment type="similarity">
    <text evidence="1">Belongs to the peptidase M24B family.</text>
</comment>
<evidence type="ECO:0000313" key="7">
    <source>
        <dbReference type="EMBL" id="UWP59817.1"/>
    </source>
</evidence>
<reference evidence="7" key="1">
    <citation type="journal article" date="2022" name="Cell">
        <title>Design, construction, and in vivo augmentation of a complex gut microbiome.</title>
        <authorList>
            <person name="Cheng A.G."/>
            <person name="Ho P.Y."/>
            <person name="Aranda-Diaz A."/>
            <person name="Jain S."/>
            <person name="Yu F.B."/>
            <person name="Meng X."/>
            <person name="Wang M."/>
            <person name="Iakiviak M."/>
            <person name="Nagashima K."/>
            <person name="Zhao A."/>
            <person name="Murugkar P."/>
            <person name="Patil A."/>
            <person name="Atabakhsh K."/>
            <person name="Weakley A."/>
            <person name="Yan J."/>
            <person name="Brumbaugh A.R."/>
            <person name="Higginbottom S."/>
            <person name="Dimas A."/>
            <person name="Shiver A.L."/>
            <person name="Deutschbauer A."/>
            <person name="Neff N."/>
            <person name="Sonnenburg J.L."/>
            <person name="Huang K.C."/>
            <person name="Fischbach M.A."/>
        </authorList>
    </citation>
    <scope>NUCLEOTIDE SEQUENCE</scope>
    <source>
        <strain evidence="7">DSM 19829</strain>
    </source>
</reference>
<dbReference type="CDD" id="cd01085">
    <property type="entry name" value="APP"/>
    <property type="match status" value="1"/>
</dbReference>
<dbReference type="Proteomes" id="UP001060164">
    <property type="component" value="Chromosome"/>
</dbReference>
<dbReference type="SUPFAM" id="SSF55920">
    <property type="entry name" value="Creatinase/aminopeptidase"/>
    <property type="match status" value="1"/>
</dbReference>
<evidence type="ECO:0000259" key="4">
    <source>
        <dbReference type="Pfam" id="PF00557"/>
    </source>
</evidence>
<name>A0ABY5VHL2_9FIRM</name>